<name>A0ACB8YIS5_ARCLA</name>
<comment type="caution">
    <text evidence="1">The sequence shown here is derived from an EMBL/GenBank/DDBJ whole genome shotgun (WGS) entry which is preliminary data.</text>
</comment>
<accession>A0ACB8YIS5</accession>
<reference evidence="2" key="1">
    <citation type="journal article" date="2022" name="Mol. Ecol. Resour.">
        <title>The genomes of chicory, endive, great burdock and yacon provide insights into Asteraceae palaeo-polyploidization history and plant inulin production.</title>
        <authorList>
            <person name="Fan W."/>
            <person name="Wang S."/>
            <person name="Wang H."/>
            <person name="Wang A."/>
            <person name="Jiang F."/>
            <person name="Liu H."/>
            <person name="Zhao H."/>
            <person name="Xu D."/>
            <person name="Zhang Y."/>
        </authorList>
    </citation>
    <scope>NUCLEOTIDE SEQUENCE [LARGE SCALE GENOMIC DNA]</scope>
    <source>
        <strain evidence="2">cv. Niubang</strain>
    </source>
</reference>
<keyword evidence="2" id="KW-1185">Reference proteome</keyword>
<reference evidence="1 2" key="2">
    <citation type="journal article" date="2022" name="Mol. Ecol. Resour.">
        <title>The genomes of chicory, endive, great burdock and yacon provide insights into Asteraceae paleo-polyploidization history and plant inulin production.</title>
        <authorList>
            <person name="Fan W."/>
            <person name="Wang S."/>
            <person name="Wang H."/>
            <person name="Wang A."/>
            <person name="Jiang F."/>
            <person name="Liu H."/>
            <person name="Zhao H."/>
            <person name="Xu D."/>
            <person name="Zhang Y."/>
        </authorList>
    </citation>
    <scope>NUCLEOTIDE SEQUENCE [LARGE SCALE GENOMIC DNA]</scope>
    <source>
        <strain evidence="2">cv. Niubang</strain>
    </source>
</reference>
<dbReference type="EMBL" id="CM042058">
    <property type="protein sequence ID" value="KAI3684849.1"/>
    <property type="molecule type" value="Genomic_DNA"/>
</dbReference>
<gene>
    <name evidence="1" type="ORF">L6452_34076</name>
</gene>
<dbReference type="Proteomes" id="UP001055879">
    <property type="component" value="Linkage Group LG12"/>
</dbReference>
<organism evidence="1 2">
    <name type="scientific">Arctium lappa</name>
    <name type="common">Greater burdock</name>
    <name type="synonym">Lappa major</name>
    <dbReference type="NCBI Taxonomy" id="4217"/>
    <lineage>
        <taxon>Eukaryota</taxon>
        <taxon>Viridiplantae</taxon>
        <taxon>Streptophyta</taxon>
        <taxon>Embryophyta</taxon>
        <taxon>Tracheophyta</taxon>
        <taxon>Spermatophyta</taxon>
        <taxon>Magnoliopsida</taxon>
        <taxon>eudicotyledons</taxon>
        <taxon>Gunneridae</taxon>
        <taxon>Pentapetalae</taxon>
        <taxon>asterids</taxon>
        <taxon>campanulids</taxon>
        <taxon>Asterales</taxon>
        <taxon>Asteraceae</taxon>
        <taxon>Carduoideae</taxon>
        <taxon>Cardueae</taxon>
        <taxon>Arctiinae</taxon>
        <taxon>Arctium</taxon>
    </lineage>
</organism>
<evidence type="ECO:0000313" key="2">
    <source>
        <dbReference type="Proteomes" id="UP001055879"/>
    </source>
</evidence>
<sequence>MWRTKMRRNSKQKKWRYNFLCTRSEQLYYLASVSISEAQLQPHLHLTSRRKHKQSGIQVSLFGQNNHTIVFK</sequence>
<proteinExistence type="predicted"/>
<protein>
    <submittedName>
        <fullName evidence="1">Uncharacterized protein</fullName>
    </submittedName>
</protein>
<evidence type="ECO:0000313" key="1">
    <source>
        <dbReference type="EMBL" id="KAI3684849.1"/>
    </source>
</evidence>